<feature type="compositionally biased region" description="Low complexity" evidence="1">
    <location>
        <begin position="67"/>
        <end position="82"/>
    </location>
</feature>
<dbReference type="EMBL" id="BEZZ01000296">
    <property type="protein sequence ID" value="GCC30313.1"/>
    <property type="molecule type" value="Genomic_DNA"/>
</dbReference>
<feature type="region of interest" description="Disordered" evidence="1">
    <location>
        <begin position="49"/>
        <end position="100"/>
    </location>
</feature>
<name>A0A401SIY9_CHIPU</name>
<gene>
    <name evidence="2" type="ORF">chiPu_0008761</name>
</gene>
<comment type="caution">
    <text evidence="2">The sequence shown here is derived from an EMBL/GenBank/DDBJ whole genome shotgun (WGS) entry which is preliminary data.</text>
</comment>
<accession>A0A401SIY9</accession>
<dbReference type="OrthoDB" id="10538088at2759"/>
<dbReference type="Proteomes" id="UP000287033">
    <property type="component" value="Unassembled WGS sequence"/>
</dbReference>
<proteinExistence type="predicted"/>
<protein>
    <submittedName>
        <fullName evidence="2">Uncharacterized protein</fullName>
    </submittedName>
</protein>
<keyword evidence="3" id="KW-1185">Reference proteome</keyword>
<sequence length="156" mass="16286">MCAGGGVTVVDSHCHILKVNSSGHVWTKLHSGASSLTIAGKTAGGARPDIWIKMDGEGSNLPENQDTDSQISPSPSDQPTDDGANKGIRAIPEQRKDATQAHKSIAKTLKTIAVPNACSPAYFVNCCSCANPSLIPHHVVDSIHAVAVLKILKTTV</sequence>
<evidence type="ECO:0000313" key="3">
    <source>
        <dbReference type="Proteomes" id="UP000287033"/>
    </source>
</evidence>
<dbReference type="AlphaFoldDB" id="A0A401SIY9"/>
<organism evidence="2 3">
    <name type="scientific">Chiloscyllium punctatum</name>
    <name type="common">Brownbanded bambooshark</name>
    <name type="synonym">Hemiscyllium punctatum</name>
    <dbReference type="NCBI Taxonomy" id="137246"/>
    <lineage>
        <taxon>Eukaryota</taxon>
        <taxon>Metazoa</taxon>
        <taxon>Chordata</taxon>
        <taxon>Craniata</taxon>
        <taxon>Vertebrata</taxon>
        <taxon>Chondrichthyes</taxon>
        <taxon>Elasmobranchii</taxon>
        <taxon>Galeomorphii</taxon>
        <taxon>Galeoidea</taxon>
        <taxon>Orectolobiformes</taxon>
        <taxon>Hemiscylliidae</taxon>
        <taxon>Chiloscyllium</taxon>
    </lineage>
</organism>
<reference evidence="2 3" key="1">
    <citation type="journal article" date="2018" name="Nat. Ecol. Evol.">
        <title>Shark genomes provide insights into elasmobranch evolution and the origin of vertebrates.</title>
        <authorList>
            <person name="Hara Y"/>
            <person name="Yamaguchi K"/>
            <person name="Onimaru K"/>
            <person name="Kadota M"/>
            <person name="Koyanagi M"/>
            <person name="Keeley SD"/>
            <person name="Tatsumi K"/>
            <person name="Tanaka K"/>
            <person name="Motone F"/>
            <person name="Kageyama Y"/>
            <person name="Nozu R"/>
            <person name="Adachi N"/>
            <person name="Nishimura O"/>
            <person name="Nakagawa R"/>
            <person name="Tanegashima C"/>
            <person name="Kiyatake I"/>
            <person name="Matsumoto R"/>
            <person name="Murakumo K"/>
            <person name="Nishida K"/>
            <person name="Terakita A"/>
            <person name="Kuratani S"/>
            <person name="Sato K"/>
            <person name="Hyodo S Kuraku.S."/>
        </authorList>
    </citation>
    <scope>NUCLEOTIDE SEQUENCE [LARGE SCALE GENOMIC DNA]</scope>
</reference>
<evidence type="ECO:0000313" key="2">
    <source>
        <dbReference type="EMBL" id="GCC30313.1"/>
    </source>
</evidence>
<evidence type="ECO:0000256" key="1">
    <source>
        <dbReference type="SAM" id="MobiDB-lite"/>
    </source>
</evidence>